<dbReference type="AlphaFoldDB" id="E9G8I3"/>
<dbReference type="Proteomes" id="UP000000305">
    <property type="component" value="Unassembled WGS sequence"/>
</dbReference>
<reference evidence="1 2" key="1">
    <citation type="journal article" date="2011" name="Science">
        <title>The ecoresponsive genome of Daphnia pulex.</title>
        <authorList>
            <person name="Colbourne J.K."/>
            <person name="Pfrender M.E."/>
            <person name="Gilbert D."/>
            <person name="Thomas W.K."/>
            <person name="Tucker A."/>
            <person name="Oakley T.H."/>
            <person name="Tokishita S."/>
            <person name="Aerts A."/>
            <person name="Arnold G.J."/>
            <person name="Basu M.K."/>
            <person name="Bauer D.J."/>
            <person name="Caceres C.E."/>
            <person name="Carmel L."/>
            <person name="Casola C."/>
            <person name="Choi J.H."/>
            <person name="Detter J.C."/>
            <person name="Dong Q."/>
            <person name="Dusheyko S."/>
            <person name="Eads B.D."/>
            <person name="Frohlich T."/>
            <person name="Geiler-Samerotte K.A."/>
            <person name="Gerlach D."/>
            <person name="Hatcher P."/>
            <person name="Jogdeo S."/>
            <person name="Krijgsveld J."/>
            <person name="Kriventseva E.V."/>
            <person name="Kultz D."/>
            <person name="Laforsch C."/>
            <person name="Lindquist E."/>
            <person name="Lopez J."/>
            <person name="Manak J.R."/>
            <person name="Muller J."/>
            <person name="Pangilinan J."/>
            <person name="Patwardhan R.P."/>
            <person name="Pitluck S."/>
            <person name="Pritham E.J."/>
            <person name="Rechtsteiner A."/>
            <person name="Rho M."/>
            <person name="Rogozin I.B."/>
            <person name="Sakarya O."/>
            <person name="Salamov A."/>
            <person name="Schaack S."/>
            <person name="Shapiro H."/>
            <person name="Shiga Y."/>
            <person name="Skalitzky C."/>
            <person name="Smith Z."/>
            <person name="Souvorov A."/>
            <person name="Sung W."/>
            <person name="Tang Z."/>
            <person name="Tsuchiya D."/>
            <person name="Tu H."/>
            <person name="Vos H."/>
            <person name="Wang M."/>
            <person name="Wolf Y.I."/>
            <person name="Yamagata H."/>
            <person name="Yamada T."/>
            <person name="Ye Y."/>
            <person name="Shaw J.R."/>
            <person name="Andrews J."/>
            <person name="Crease T.J."/>
            <person name="Tang H."/>
            <person name="Lucas S.M."/>
            <person name="Robertson H.M."/>
            <person name="Bork P."/>
            <person name="Koonin E.V."/>
            <person name="Zdobnov E.M."/>
            <person name="Grigoriev I.V."/>
            <person name="Lynch M."/>
            <person name="Boore J.L."/>
        </authorList>
    </citation>
    <scope>NUCLEOTIDE SEQUENCE [LARGE SCALE GENOMIC DNA]</scope>
</reference>
<protein>
    <submittedName>
        <fullName evidence="1">Uncharacterized protein</fullName>
    </submittedName>
</protein>
<accession>E9G8I3</accession>
<gene>
    <name evidence="1" type="ORF">DAPPUDRAFT_239163</name>
</gene>
<dbReference type="KEGG" id="dpx:DAPPUDRAFT_239163"/>
<proteinExistence type="predicted"/>
<dbReference type="PhylomeDB" id="E9G8I3"/>
<dbReference type="HOGENOM" id="CLU_897917_0_0_1"/>
<dbReference type="PANTHER" id="PTHR23263:SF124">
    <property type="entry name" value="SMALL PROLINE-RICH PROTEIN 3"/>
    <property type="match status" value="1"/>
</dbReference>
<dbReference type="EMBL" id="GL732535">
    <property type="protein sequence ID" value="EFX84266.1"/>
    <property type="molecule type" value="Genomic_DNA"/>
</dbReference>
<evidence type="ECO:0000313" key="2">
    <source>
        <dbReference type="Proteomes" id="UP000000305"/>
    </source>
</evidence>
<evidence type="ECO:0000313" key="1">
    <source>
        <dbReference type="EMBL" id="EFX84266.1"/>
    </source>
</evidence>
<dbReference type="InParanoid" id="E9G8I3"/>
<name>E9G8I3_DAPPU</name>
<dbReference type="PANTHER" id="PTHR23263">
    <property type="entry name" value="SMALL PROLINE-RICH PROTEIN"/>
    <property type="match status" value="1"/>
</dbReference>
<sequence>MDDYASGPQARTKRLSNFVLKENQHPGCPSRKEEKDKEIIISTAHLRSFLPSLRVVPAPATRPASFDYPTDDWMGQPSLIPITVLNAAQSFNLKIFGSIIVAVCHEFNTADGPDSCMSFTLEGRGEHYTHPQQHQPKEGKPSLHFLHFRRSRRSLRKTCHVTAERLGENDTCNIIIKQVQKPQGFRVGQDTHNLITTPRSPSATPPRLKSYATNYAAPSCITKAPEYYITEAPKYYTTEYSVPAYYTAVPKYYTTTNASSAYYTEALTYFNTTAAAKYYVAQAYNTAAAPSYYIEPKYYTEYYTTPKGYN</sequence>
<organism evidence="1 2">
    <name type="scientific">Daphnia pulex</name>
    <name type="common">Water flea</name>
    <dbReference type="NCBI Taxonomy" id="6669"/>
    <lineage>
        <taxon>Eukaryota</taxon>
        <taxon>Metazoa</taxon>
        <taxon>Ecdysozoa</taxon>
        <taxon>Arthropoda</taxon>
        <taxon>Crustacea</taxon>
        <taxon>Branchiopoda</taxon>
        <taxon>Diplostraca</taxon>
        <taxon>Cladocera</taxon>
        <taxon>Anomopoda</taxon>
        <taxon>Daphniidae</taxon>
        <taxon>Daphnia</taxon>
    </lineage>
</organism>
<keyword evidence="2" id="KW-1185">Reference proteome</keyword>